<dbReference type="FunFam" id="3.40.605.10:FF:000026">
    <property type="entry name" value="Aldehyde dehydrogenase, putative"/>
    <property type="match status" value="1"/>
</dbReference>
<dbReference type="OrthoDB" id="6342at2157"/>
<dbReference type="Proteomes" id="UP000281431">
    <property type="component" value="Unassembled WGS sequence"/>
</dbReference>
<evidence type="ECO:0000313" key="8">
    <source>
        <dbReference type="Proteomes" id="UP000281431"/>
    </source>
</evidence>
<evidence type="ECO:0000256" key="4">
    <source>
        <dbReference type="PROSITE-ProRule" id="PRU10007"/>
    </source>
</evidence>
<protein>
    <submittedName>
        <fullName evidence="7">Aldehyde dehydrogenase</fullName>
    </submittedName>
</protein>
<organism evidence="7 8">
    <name type="scientific">Natrarchaeobius chitinivorans</name>
    <dbReference type="NCBI Taxonomy" id="1679083"/>
    <lineage>
        <taxon>Archaea</taxon>
        <taxon>Methanobacteriati</taxon>
        <taxon>Methanobacteriota</taxon>
        <taxon>Stenosarchaea group</taxon>
        <taxon>Halobacteria</taxon>
        <taxon>Halobacteriales</taxon>
        <taxon>Natrialbaceae</taxon>
        <taxon>Natrarchaeobius</taxon>
    </lineage>
</organism>
<proteinExistence type="inferred from homology"/>
<evidence type="ECO:0000313" key="7">
    <source>
        <dbReference type="EMBL" id="RQH02373.1"/>
    </source>
</evidence>
<dbReference type="EMBL" id="REFZ01000002">
    <property type="protein sequence ID" value="RQH02373.1"/>
    <property type="molecule type" value="Genomic_DNA"/>
</dbReference>
<comment type="caution">
    <text evidence="7">The sequence shown here is derived from an EMBL/GenBank/DDBJ whole genome shotgun (WGS) entry which is preliminary data.</text>
</comment>
<evidence type="ECO:0000256" key="5">
    <source>
        <dbReference type="RuleBase" id="RU003345"/>
    </source>
</evidence>
<evidence type="ECO:0000259" key="6">
    <source>
        <dbReference type="Pfam" id="PF00171"/>
    </source>
</evidence>
<reference evidence="7 8" key="1">
    <citation type="submission" date="2018-10" db="EMBL/GenBank/DDBJ databases">
        <title>Natrarchaeobius chitinivorans gen. nov., sp. nov., and Natrarchaeobius haloalkaliphilus sp. nov., alkaliphilic, chitin-utilizing haloarchaea from hypersaline alkaline lakes.</title>
        <authorList>
            <person name="Sorokin D.Y."/>
            <person name="Elcheninov A.G."/>
            <person name="Kostrikina N.A."/>
            <person name="Bale N.J."/>
            <person name="Sinninghe Damste J.S."/>
            <person name="Khijniak T.V."/>
            <person name="Kublanov I.V."/>
            <person name="Toshchakov S.V."/>
        </authorList>
    </citation>
    <scope>NUCLEOTIDE SEQUENCE [LARGE SCALE GENOMIC DNA]</scope>
    <source>
        <strain evidence="7 8">AArcht7</strain>
    </source>
</reference>
<name>A0A3N6NR23_NATCH</name>
<dbReference type="InterPro" id="IPR016163">
    <property type="entry name" value="Ald_DH_C"/>
</dbReference>
<keyword evidence="3 5" id="KW-0560">Oxidoreductase</keyword>
<dbReference type="InterPro" id="IPR016161">
    <property type="entry name" value="Ald_DH/histidinol_DH"/>
</dbReference>
<dbReference type="PROSITE" id="PS00687">
    <property type="entry name" value="ALDEHYDE_DEHYDR_GLU"/>
    <property type="match status" value="1"/>
</dbReference>
<gene>
    <name evidence="7" type="ORF">EA472_03465</name>
</gene>
<dbReference type="Gene3D" id="3.40.605.10">
    <property type="entry name" value="Aldehyde Dehydrogenase, Chain A, domain 1"/>
    <property type="match status" value="1"/>
</dbReference>
<keyword evidence="8" id="KW-1185">Reference proteome</keyword>
<evidence type="ECO:0000256" key="3">
    <source>
        <dbReference type="ARBA" id="ARBA00023002"/>
    </source>
</evidence>
<dbReference type="FunFam" id="3.40.309.10:FF:000012">
    <property type="entry name" value="Betaine aldehyde dehydrogenase"/>
    <property type="match status" value="1"/>
</dbReference>
<dbReference type="SUPFAM" id="SSF53720">
    <property type="entry name" value="ALDH-like"/>
    <property type="match status" value="1"/>
</dbReference>
<dbReference type="Gene3D" id="3.40.309.10">
    <property type="entry name" value="Aldehyde Dehydrogenase, Chain A, domain 2"/>
    <property type="match status" value="1"/>
</dbReference>
<evidence type="ECO:0000256" key="2">
    <source>
        <dbReference type="ARBA" id="ARBA00011881"/>
    </source>
</evidence>
<feature type="active site" evidence="4">
    <location>
        <position position="250"/>
    </location>
</feature>
<dbReference type="FunFam" id="3.40.605.10:FF:000007">
    <property type="entry name" value="NAD/NADP-dependent betaine aldehyde dehydrogenase"/>
    <property type="match status" value="1"/>
</dbReference>
<dbReference type="PANTHER" id="PTHR11699">
    <property type="entry name" value="ALDEHYDE DEHYDROGENASE-RELATED"/>
    <property type="match status" value="1"/>
</dbReference>
<dbReference type="InterPro" id="IPR029510">
    <property type="entry name" value="Ald_DH_CS_GLU"/>
</dbReference>
<dbReference type="InterPro" id="IPR015590">
    <property type="entry name" value="Aldehyde_DH_dom"/>
</dbReference>
<accession>A0A3N6NR23</accession>
<feature type="domain" description="Aldehyde dehydrogenase" evidence="6">
    <location>
        <begin position="23"/>
        <end position="471"/>
    </location>
</feature>
<comment type="similarity">
    <text evidence="1 5">Belongs to the aldehyde dehydrogenase family.</text>
</comment>
<evidence type="ECO:0000256" key="1">
    <source>
        <dbReference type="ARBA" id="ARBA00009986"/>
    </source>
</evidence>
<dbReference type="InterPro" id="IPR016162">
    <property type="entry name" value="Ald_DH_N"/>
</dbReference>
<dbReference type="GO" id="GO:0016620">
    <property type="term" value="F:oxidoreductase activity, acting on the aldehyde or oxo group of donors, NAD or NADP as acceptor"/>
    <property type="evidence" value="ECO:0007669"/>
    <property type="project" value="InterPro"/>
</dbReference>
<comment type="subunit">
    <text evidence="2">Homotetramer.</text>
</comment>
<dbReference type="Pfam" id="PF00171">
    <property type="entry name" value="Aldedh"/>
    <property type="match status" value="1"/>
</dbReference>
<dbReference type="AlphaFoldDB" id="A0A3N6NR23"/>
<sequence>MSSPVADETGPFIDGAYRSGADLFDVEDPSTEETIASVAIADGDDVDHAIEAARDAQREWARLDASERGRVLRQVGDRLRDRIDELAEIETREMGRPIGQSTGIVTDGIGYFEYYAGLCDKIQGETIPVDGNRLDYTRREPLGVSAQIIPWNAAVMLGIRGIVPALAAGNAVVAKPSSEAPLSVLKFAELATEAGLPDGLFNVVPGPGSQTGATLTEDPRINEITFTGSVTGGTMVGKAAVENVVPVSLELGGKSPSIVFEDADLESAIEDTLKVFFNSGQVCFATTRVFVHEEVYDEFTSRLAEATESMSIGPGIDGHDIGPVISEDALEDIERYVDGAVDGGARALTGGSVVDRDGHYFEPTIVADADDDAPISCDEVFGPVITVYEFSDEAEVVHRANDTEYGLYSAVWTNTLDRAHRVANELEAGTVAINEFPATFPQAPFGGYKKSGLGREKGMQAIDHYTQLKNVVVSLGQSAGTVFDK</sequence>